<dbReference type="PRINTS" id="PR00463">
    <property type="entry name" value="EP450I"/>
</dbReference>
<proteinExistence type="inferred from homology"/>
<organism evidence="5 6">
    <name type="scientific">Paractinoplanes hotanensis</name>
    <dbReference type="NCBI Taxonomy" id="2906497"/>
    <lineage>
        <taxon>Bacteria</taxon>
        <taxon>Bacillati</taxon>
        <taxon>Actinomycetota</taxon>
        <taxon>Actinomycetes</taxon>
        <taxon>Micromonosporales</taxon>
        <taxon>Micromonosporaceae</taxon>
        <taxon>Paractinoplanes</taxon>
    </lineage>
</organism>
<accession>A0ABT0YG69</accession>
<keyword evidence="3" id="KW-0503">Monooxygenase</keyword>
<keyword evidence="3" id="KW-0479">Metal-binding</keyword>
<dbReference type="PROSITE" id="PS00086">
    <property type="entry name" value="CYTOCHROME_P450"/>
    <property type="match status" value="1"/>
</dbReference>
<dbReference type="PANTHER" id="PTHR24305:SF166">
    <property type="entry name" value="CYTOCHROME P450 12A4, MITOCHONDRIAL-RELATED"/>
    <property type="match status" value="1"/>
</dbReference>
<sequence>MADAAMPGALPVLGHLPWLRWRPLEFVERQRALGAVTSFTLRRHPAYLVNDPDLVWRLLTELSGEVGRGRNGDKTRALTGNGLGSSDGDFHRQQRRLIQPVFHRERVESYVPAVREAAEQQASRWTEGEPVDLVRQMLAVAATGVLASLFGVRSPEAMAHEVAAALPTCLDIASRRAFASTRLPSTSGRRYAAALGRLHAVADALGRRVPGGPAEAPSFFLSRLWEAQDLGLPGLDDQQVHDEIMTMLVAGVETVATTVCWTFYLLGRHPDIAVRVEDEIRQAAGDLTELSHLRRVVRESLRLFPPVWLVRRRAAAPLRLGGQKVGAGASVYFSPYGLHRDPRWYTDPERFDPDRWLPGRQRGLPRGAYVPFGAGVHRCVGEAFGVSEVTTILASIGARWRIVPASARVRPKAVVTLRPDRMPVTVHRRP</sequence>
<evidence type="ECO:0000313" key="6">
    <source>
        <dbReference type="Proteomes" id="UP001523216"/>
    </source>
</evidence>
<comment type="similarity">
    <text evidence="2 3">Belongs to the cytochrome P450 family.</text>
</comment>
<keyword evidence="6" id="KW-1185">Reference proteome</keyword>
<dbReference type="InterPro" id="IPR002401">
    <property type="entry name" value="Cyt_P450_E_grp-I"/>
</dbReference>
<evidence type="ECO:0000256" key="4">
    <source>
        <dbReference type="SAM" id="MobiDB-lite"/>
    </source>
</evidence>
<dbReference type="PRINTS" id="PR00385">
    <property type="entry name" value="P450"/>
</dbReference>
<dbReference type="SUPFAM" id="SSF48264">
    <property type="entry name" value="Cytochrome P450"/>
    <property type="match status" value="1"/>
</dbReference>
<gene>
    <name evidence="5" type="ORF">LXN57_45205</name>
</gene>
<dbReference type="PANTHER" id="PTHR24305">
    <property type="entry name" value="CYTOCHROME P450"/>
    <property type="match status" value="1"/>
</dbReference>
<comment type="caution">
    <text evidence="5">The sequence shown here is derived from an EMBL/GenBank/DDBJ whole genome shotgun (WGS) entry which is preliminary data.</text>
</comment>
<dbReference type="Pfam" id="PF00067">
    <property type="entry name" value="p450"/>
    <property type="match status" value="1"/>
</dbReference>
<keyword evidence="3" id="KW-0560">Oxidoreductase</keyword>
<keyword evidence="3" id="KW-0349">Heme</keyword>
<dbReference type="Proteomes" id="UP001523216">
    <property type="component" value="Unassembled WGS sequence"/>
</dbReference>
<dbReference type="RefSeq" id="WP_251804488.1">
    <property type="nucleotide sequence ID" value="NZ_JAMQOL010000082.1"/>
</dbReference>
<evidence type="ECO:0000256" key="1">
    <source>
        <dbReference type="ARBA" id="ARBA00001971"/>
    </source>
</evidence>
<evidence type="ECO:0000256" key="2">
    <source>
        <dbReference type="ARBA" id="ARBA00010617"/>
    </source>
</evidence>
<dbReference type="EMBL" id="JAMQOL010000082">
    <property type="protein sequence ID" value="MCM4084750.1"/>
    <property type="molecule type" value="Genomic_DNA"/>
</dbReference>
<comment type="cofactor">
    <cofactor evidence="1">
        <name>heme</name>
        <dbReference type="ChEBI" id="CHEBI:30413"/>
    </cofactor>
</comment>
<dbReference type="Gene3D" id="1.10.630.10">
    <property type="entry name" value="Cytochrome P450"/>
    <property type="match status" value="1"/>
</dbReference>
<reference evidence="5 6" key="1">
    <citation type="submission" date="2022-06" db="EMBL/GenBank/DDBJ databases">
        <title>Actinoplanes abujensis sp. nov., isolated from Nigerian arid soil.</title>
        <authorList>
            <person name="Ding P."/>
        </authorList>
    </citation>
    <scope>NUCLEOTIDE SEQUENCE [LARGE SCALE GENOMIC DNA]</scope>
    <source>
        <strain evidence="6">TRM88002</strain>
    </source>
</reference>
<keyword evidence="3" id="KW-0408">Iron</keyword>
<dbReference type="InterPro" id="IPR001128">
    <property type="entry name" value="Cyt_P450"/>
</dbReference>
<dbReference type="InterPro" id="IPR036396">
    <property type="entry name" value="Cyt_P450_sf"/>
</dbReference>
<feature type="region of interest" description="Disordered" evidence="4">
    <location>
        <begin position="69"/>
        <end position="89"/>
    </location>
</feature>
<dbReference type="InterPro" id="IPR017972">
    <property type="entry name" value="Cyt_P450_CS"/>
</dbReference>
<evidence type="ECO:0000313" key="5">
    <source>
        <dbReference type="EMBL" id="MCM4084750.1"/>
    </source>
</evidence>
<evidence type="ECO:0000256" key="3">
    <source>
        <dbReference type="RuleBase" id="RU000461"/>
    </source>
</evidence>
<dbReference type="InterPro" id="IPR050121">
    <property type="entry name" value="Cytochrome_P450_monoxygenase"/>
</dbReference>
<name>A0ABT0YG69_9ACTN</name>
<protein>
    <submittedName>
        <fullName evidence="5">Cytochrome P450</fullName>
    </submittedName>
</protein>